<evidence type="ECO:0000256" key="2">
    <source>
        <dbReference type="ARBA" id="ARBA00006602"/>
    </source>
</evidence>
<evidence type="ECO:0000259" key="9">
    <source>
        <dbReference type="Pfam" id="PF02108"/>
    </source>
</evidence>
<organism evidence="10 11">
    <name type="scientific">Thioflavicoccus mobilis 8321</name>
    <dbReference type="NCBI Taxonomy" id="765912"/>
    <lineage>
        <taxon>Bacteria</taxon>
        <taxon>Pseudomonadati</taxon>
        <taxon>Pseudomonadota</taxon>
        <taxon>Gammaproteobacteria</taxon>
        <taxon>Chromatiales</taxon>
        <taxon>Chromatiaceae</taxon>
        <taxon>Thioflavicoccus</taxon>
    </lineage>
</organism>
<evidence type="ECO:0000256" key="6">
    <source>
        <dbReference type="ARBA" id="ARBA00022927"/>
    </source>
</evidence>
<keyword evidence="10" id="KW-0966">Cell projection</keyword>
<keyword evidence="7" id="KW-1006">Bacterial flagellum protein export</keyword>
<sequence>MGSPSGIFPRTGAPPADETRPQPPTAEELQALRDAAYEEGFTVGREEGLKQGADEMAAQAGRLVSLIEALARPLEQLDARVEDELVALTIALVRQLVRREIKTDPGAIVGAIREALAVLPLAAREVTVKVHPEDAVLLRGVYSELGADVERGGWQIVETPAISRGGCIVVAGASEVDATVERRLANAICHVFGSERASDFAPQPGTPGRGAAEATS</sequence>
<keyword evidence="10" id="KW-0282">Flagellum</keyword>
<evidence type="ECO:0000256" key="7">
    <source>
        <dbReference type="ARBA" id="ARBA00023225"/>
    </source>
</evidence>
<keyword evidence="4" id="KW-0813">Transport</keyword>
<evidence type="ECO:0000256" key="8">
    <source>
        <dbReference type="SAM" id="MobiDB-lite"/>
    </source>
</evidence>
<keyword evidence="11" id="KW-1185">Reference proteome</keyword>
<dbReference type="GO" id="GO:0005829">
    <property type="term" value="C:cytosol"/>
    <property type="evidence" value="ECO:0007669"/>
    <property type="project" value="TreeGrafter"/>
</dbReference>
<keyword evidence="10" id="KW-0969">Cilium</keyword>
<dbReference type="eggNOG" id="COG1317">
    <property type="taxonomic scope" value="Bacteria"/>
</dbReference>
<evidence type="ECO:0000256" key="4">
    <source>
        <dbReference type="ARBA" id="ARBA00022448"/>
    </source>
</evidence>
<feature type="region of interest" description="Disordered" evidence="8">
    <location>
        <begin position="1"/>
        <end position="25"/>
    </location>
</feature>
<proteinExistence type="inferred from homology"/>
<comment type="function">
    <text evidence="1">Needed for flagellar regrowth and assembly.</text>
</comment>
<dbReference type="GO" id="GO:0015031">
    <property type="term" value="P:protein transport"/>
    <property type="evidence" value="ECO:0007669"/>
    <property type="project" value="UniProtKB-KW"/>
</dbReference>
<dbReference type="HOGENOM" id="CLU_062625_4_1_6"/>
<dbReference type="InterPro" id="IPR018035">
    <property type="entry name" value="Flagellar_FliH/T3SS_HrpE"/>
</dbReference>
<feature type="domain" description="Flagellar assembly protein FliH/Type III secretion system HrpE" evidence="9">
    <location>
        <begin position="59"/>
        <end position="185"/>
    </location>
</feature>
<dbReference type="Proteomes" id="UP000010816">
    <property type="component" value="Chromosome"/>
</dbReference>
<dbReference type="RefSeq" id="WP_015279292.1">
    <property type="nucleotide sequence ID" value="NC_019940.1"/>
</dbReference>
<dbReference type="PANTHER" id="PTHR34982">
    <property type="entry name" value="YOP PROTEINS TRANSLOCATION PROTEIN L"/>
    <property type="match status" value="1"/>
</dbReference>
<dbReference type="InterPro" id="IPR051472">
    <property type="entry name" value="T3SS_Stator/FliH"/>
</dbReference>
<accession>L0GTK5</accession>
<dbReference type="EMBL" id="CP003051">
    <property type="protein sequence ID" value="AGA89142.1"/>
    <property type="molecule type" value="Genomic_DNA"/>
</dbReference>
<evidence type="ECO:0000313" key="11">
    <source>
        <dbReference type="Proteomes" id="UP000010816"/>
    </source>
</evidence>
<dbReference type="AlphaFoldDB" id="L0GTK5"/>
<evidence type="ECO:0000256" key="5">
    <source>
        <dbReference type="ARBA" id="ARBA00022795"/>
    </source>
</evidence>
<evidence type="ECO:0000313" key="10">
    <source>
        <dbReference type="EMBL" id="AGA89142.1"/>
    </source>
</evidence>
<evidence type="ECO:0000256" key="1">
    <source>
        <dbReference type="ARBA" id="ARBA00003041"/>
    </source>
</evidence>
<dbReference type="PANTHER" id="PTHR34982:SF1">
    <property type="entry name" value="FLAGELLAR ASSEMBLY PROTEIN FLIH"/>
    <property type="match status" value="1"/>
</dbReference>
<evidence type="ECO:0000256" key="3">
    <source>
        <dbReference type="ARBA" id="ARBA00016507"/>
    </source>
</evidence>
<dbReference type="SUPFAM" id="SSF160527">
    <property type="entry name" value="V-type ATPase subunit E-like"/>
    <property type="match status" value="1"/>
</dbReference>
<dbReference type="GO" id="GO:0044781">
    <property type="term" value="P:bacterial-type flagellum organization"/>
    <property type="evidence" value="ECO:0007669"/>
    <property type="project" value="UniProtKB-KW"/>
</dbReference>
<dbReference type="KEGG" id="tmb:Thimo_0272"/>
<dbReference type="Pfam" id="PF02108">
    <property type="entry name" value="FliH"/>
    <property type="match status" value="1"/>
</dbReference>
<comment type="similarity">
    <text evidence="2">Belongs to the FliH family.</text>
</comment>
<dbReference type="STRING" id="765912.Thimo_0272"/>
<reference evidence="10 11" key="1">
    <citation type="submission" date="2011-09" db="EMBL/GenBank/DDBJ databases">
        <title>Complete sequence of chromosome of Thioflavicoccus mobilis 8321.</title>
        <authorList>
            <consortium name="US DOE Joint Genome Institute"/>
            <person name="Lucas S."/>
            <person name="Han J."/>
            <person name="Lapidus A."/>
            <person name="Cheng J.-F."/>
            <person name="Goodwin L."/>
            <person name="Pitluck S."/>
            <person name="Peters L."/>
            <person name="Ovchinnikova G."/>
            <person name="Lu M."/>
            <person name="Detter J.C."/>
            <person name="Han C."/>
            <person name="Tapia R."/>
            <person name="Land M."/>
            <person name="Hauser L."/>
            <person name="Kyrpides N."/>
            <person name="Ivanova N."/>
            <person name="Pagani I."/>
            <person name="Vogl K."/>
            <person name="Liu Z."/>
            <person name="Imhoff J."/>
            <person name="Thiel V."/>
            <person name="Frigaard N.-U."/>
            <person name="Bryant D."/>
            <person name="Woyke T."/>
        </authorList>
    </citation>
    <scope>NUCLEOTIDE SEQUENCE [LARGE SCALE GENOMIC DNA]</scope>
    <source>
        <strain evidence="10 11">8321</strain>
    </source>
</reference>
<name>L0GTK5_9GAMM</name>
<gene>
    <name evidence="10" type="ORF">Thimo_0272</name>
</gene>
<keyword evidence="5" id="KW-1005">Bacterial flagellum biogenesis</keyword>
<protein>
    <recommendedName>
        <fullName evidence="3">Flagellar assembly protein FliH</fullName>
    </recommendedName>
</protein>
<keyword evidence="6" id="KW-0653">Protein transport</keyword>